<keyword evidence="5" id="KW-0804">Transcription</keyword>
<evidence type="ECO:0000313" key="7">
    <source>
        <dbReference type="EMBL" id="GEM42705.1"/>
    </source>
</evidence>
<evidence type="ECO:0000256" key="2">
    <source>
        <dbReference type="ARBA" id="ARBA00023015"/>
    </source>
</evidence>
<dbReference type="RefSeq" id="WP_222595232.1">
    <property type="nucleotide sequence ID" value="NZ_BJXA01000075.1"/>
</dbReference>
<gene>
    <name evidence="7" type="ORF">NN4_72240</name>
</gene>
<comment type="similarity">
    <text evidence="1">Belongs to the LysR transcriptional regulatory family.</text>
</comment>
<evidence type="ECO:0000256" key="1">
    <source>
        <dbReference type="ARBA" id="ARBA00009437"/>
    </source>
</evidence>
<keyword evidence="4" id="KW-0010">Activator</keyword>
<keyword evidence="8" id="KW-1185">Reference proteome</keyword>
<dbReference type="Gene3D" id="3.40.190.10">
    <property type="entry name" value="Periplasmic binding protein-like II"/>
    <property type="match status" value="2"/>
</dbReference>
<dbReference type="InterPro" id="IPR036390">
    <property type="entry name" value="WH_DNA-bd_sf"/>
</dbReference>
<reference evidence="7 8" key="1">
    <citation type="submission" date="2019-07" db="EMBL/GenBank/DDBJ databases">
        <title>Whole genome shotgun sequence of Nocardia ninae NBRC 108245.</title>
        <authorList>
            <person name="Hosoyama A."/>
            <person name="Uohara A."/>
            <person name="Ohji S."/>
            <person name="Ichikawa N."/>
        </authorList>
    </citation>
    <scope>NUCLEOTIDE SEQUENCE [LARGE SCALE GENOMIC DNA]</scope>
    <source>
        <strain evidence="7 8">NBRC 108245</strain>
    </source>
</reference>
<dbReference type="EMBL" id="BJXA01000075">
    <property type="protein sequence ID" value="GEM42705.1"/>
    <property type="molecule type" value="Genomic_DNA"/>
</dbReference>
<keyword evidence="3" id="KW-0238">DNA-binding</keyword>
<evidence type="ECO:0000313" key="8">
    <source>
        <dbReference type="Proteomes" id="UP000321424"/>
    </source>
</evidence>
<dbReference type="GO" id="GO:0003700">
    <property type="term" value="F:DNA-binding transcription factor activity"/>
    <property type="evidence" value="ECO:0007669"/>
    <property type="project" value="InterPro"/>
</dbReference>
<dbReference type="Proteomes" id="UP000321424">
    <property type="component" value="Unassembled WGS sequence"/>
</dbReference>
<dbReference type="GO" id="GO:0032993">
    <property type="term" value="C:protein-DNA complex"/>
    <property type="evidence" value="ECO:0007669"/>
    <property type="project" value="TreeGrafter"/>
</dbReference>
<feature type="domain" description="HTH lysR-type" evidence="6">
    <location>
        <begin position="1"/>
        <end position="58"/>
    </location>
</feature>
<dbReference type="SUPFAM" id="SSF53850">
    <property type="entry name" value="Periplasmic binding protein-like II"/>
    <property type="match status" value="1"/>
</dbReference>
<dbReference type="InterPro" id="IPR036388">
    <property type="entry name" value="WH-like_DNA-bd_sf"/>
</dbReference>
<dbReference type="CDD" id="cd05466">
    <property type="entry name" value="PBP2_LTTR_substrate"/>
    <property type="match status" value="1"/>
</dbReference>
<dbReference type="InterPro" id="IPR000847">
    <property type="entry name" value="LysR_HTH_N"/>
</dbReference>
<evidence type="ECO:0000259" key="6">
    <source>
        <dbReference type="PROSITE" id="PS50931"/>
    </source>
</evidence>
<accession>A0A511MQ18</accession>
<dbReference type="FunFam" id="1.10.10.10:FF:000001">
    <property type="entry name" value="LysR family transcriptional regulator"/>
    <property type="match status" value="1"/>
</dbReference>
<sequence>MELRDIEIFLTLAEELHFGRTAERLHISTPRVSQTIAKQERRIGAPLFERTSRKVTLTPLGEQLRDDLQAGYRRILDGVESATNLARGGPDTLTLGVLGPMWQDLAPMTALFRNRFPHVEFRMREVRIDDPFALIRSDEVDVALLALPVREPDLREGPVAFSEPIVLVVGRTHPLAGRASVSLADLSGYDVLPSGLPIPEYWEESFSPLAPGARPADAPAPTREEVLWSVTSGDAVAFACGQAIKYYDRGEAVYLPIDENPTLSWGLIHRAETASRWGTEFARIATELGPIELTLDLDPSTLHRLRSVS</sequence>
<evidence type="ECO:0000256" key="4">
    <source>
        <dbReference type="ARBA" id="ARBA00023159"/>
    </source>
</evidence>
<dbReference type="Gene3D" id="1.10.10.10">
    <property type="entry name" value="Winged helix-like DNA-binding domain superfamily/Winged helix DNA-binding domain"/>
    <property type="match status" value="1"/>
</dbReference>
<dbReference type="InterPro" id="IPR005119">
    <property type="entry name" value="LysR_subst-bd"/>
</dbReference>
<dbReference type="GO" id="GO:0003677">
    <property type="term" value="F:DNA binding"/>
    <property type="evidence" value="ECO:0007669"/>
    <property type="project" value="UniProtKB-KW"/>
</dbReference>
<protein>
    <submittedName>
        <fullName evidence="7">LysR family transcriptional regulator</fullName>
    </submittedName>
</protein>
<dbReference type="PANTHER" id="PTHR30346">
    <property type="entry name" value="TRANSCRIPTIONAL DUAL REGULATOR HCAR-RELATED"/>
    <property type="match status" value="1"/>
</dbReference>
<dbReference type="PROSITE" id="PS50931">
    <property type="entry name" value="HTH_LYSR"/>
    <property type="match status" value="1"/>
</dbReference>
<dbReference type="AlphaFoldDB" id="A0A511MQ18"/>
<organism evidence="7 8">
    <name type="scientific">Nocardia ninae NBRC 108245</name>
    <dbReference type="NCBI Taxonomy" id="1210091"/>
    <lineage>
        <taxon>Bacteria</taxon>
        <taxon>Bacillati</taxon>
        <taxon>Actinomycetota</taxon>
        <taxon>Actinomycetes</taxon>
        <taxon>Mycobacteriales</taxon>
        <taxon>Nocardiaceae</taxon>
        <taxon>Nocardia</taxon>
    </lineage>
</organism>
<comment type="caution">
    <text evidence="7">The sequence shown here is derived from an EMBL/GenBank/DDBJ whole genome shotgun (WGS) entry which is preliminary data.</text>
</comment>
<dbReference type="Pfam" id="PF03466">
    <property type="entry name" value="LysR_substrate"/>
    <property type="match status" value="1"/>
</dbReference>
<name>A0A511MQ18_9NOCA</name>
<dbReference type="PANTHER" id="PTHR30346:SF0">
    <property type="entry name" value="HCA OPERON TRANSCRIPTIONAL ACTIVATOR HCAR"/>
    <property type="match status" value="1"/>
</dbReference>
<keyword evidence="2" id="KW-0805">Transcription regulation</keyword>
<evidence type="ECO:0000256" key="3">
    <source>
        <dbReference type="ARBA" id="ARBA00023125"/>
    </source>
</evidence>
<proteinExistence type="inferred from homology"/>
<dbReference type="Pfam" id="PF00126">
    <property type="entry name" value="HTH_1"/>
    <property type="match status" value="1"/>
</dbReference>
<dbReference type="SUPFAM" id="SSF46785">
    <property type="entry name" value="Winged helix' DNA-binding domain"/>
    <property type="match status" value="1"/>
</dbReference>
<evidence type="ECO:0000256" key="5">
    <source>
        <dbReference type="ARBA" id="ARBA00023163"/>
    </source>
</evidence>